<name>E4ZSY2_LEPMJ</name>
<organism evidence="3">
    <name type="scientific">Leptosphaeria maculans (strain JN3 / isolate v23.1.3 / race Av1-4-5-6-7-8)</name>
    <name type="common">Blackleg fungus</name>
    <name type="synonym">Phoma lingam</name>
    <dbReference type="NCBI Taxonomy" id="985895"/>
    <lineage>
        <taxon>Eukaryota</taxon>
        <taxon>Fungi</taxon>
        <taxon>Dikarya</taxon>
        <taxon>Ascomycota</taxon>
        <taxon>Pezizomycotina</taxon>
        <taxon>Dothideomycetes</taxon>
        <taxon>Pleosporomycetidae</taxon>
        <taxon>Pleosporales</taxon>
        <taxon>Pleosporineae</taxon>
        <taxon>Leptosphaeriaceae</taxon>
        <taxon>Plenodomus</taxon>
        <taxon>Plenodomus lingam/Leptosphaeria maculans species complex</taxon>
    </lineage>
</organism>
<dbReference type="InterPro" id="IPR052895">
    <property type="entry name" value="HetReg/Transcr_Mod"/>
</dbReference>
<dbReference type="eggNOG" id="ENOG502SPDV">
    <property type="taxonomic scope" value="Eukaryota"/>
</dbReference>
<dbReference type="OMA" id="CAYVGDE"/>
<gene>
    <name evidence="2" type="ORF">LEMA_P120610.1</name>
</gene>
<protein>
    <recommendedName>
        <fullName evidence="1">Heterokaryon incompatibility domain-containing protein</fullName>
    </recommendedName>
</protein>
<reference evidence="3" key="1">
    <citation type="journal article" date="2011" name="Nat. Commun.">
        <title>Effector diversification within compartments of the Leptosphaeria maculans genome affected by Repeat-Induced Point mutations.</title>
        <authorList>
            <person name="Rouxel T."/>
            <person name="Grandaubert J."/>
            <person name="Hane J.K."/>
            <person name="Hoede C."/>
            <person name="van de Wouw A.P."/>
            <person name="Couloux A."/>
            <person name="Dominguez V."/>
            <person name="Anthouard V."/>
            <person name="Bally P."/>
            <person name="Bourras S."/>
            <person name="Cozijnsen A.J."/>
            <person name="Ciuffetti L.M."/>
            <person name="Degrave A."/>
            <person name="Dilmaghani A."/>
            <person name="Duret L."/>
            <person name="Fudal I."/>
            <person name="Goodwin S.B."/>
            <person name="Gout L."/>
            <person name="Glaser N."/>
            <person name="Linglin J."/>
            <person name="Kema G.H.J."/>
            <person name="Lapalu N."/>
            <person name="Lawrence C.B."/>
            <person name="May K."/>
            <person name="Meyer M."/>
            <person name="Ollivier B."/>
            <person name="Poulain J."/>
            <person name="Schoch C.L."/>
            <person name="Simon A."/>
            <person name="Spatafora J.W."/>
            <person name="Stachowiak A."/>
            <person name="Turgeon B.G."/>
            <person name="Tyler B.M."/>
            <person name="Vincent D."/>
            <person name="Weissenbach J."/>
            <person name="Amselem J."/>
            <person name="Quesneville H."/>
            <person name="Oliver R.P."/>
            <person name="Wincker P."/>
            <person name="Balesdent M.-H."/>
            <person name="Howlett B.J."/>
        </authorList>
    </citation>
    <scope>NUCLEOTIDE SEQUENCE [LARGE SCALE GENOMIC DNA]</scope>
    <source>
        <strain evidence="3">JN3 / isolate v23.1.3 / race Av1-4-5-6-7-8</strain>
    </source>
</reference>
<dbReference type="InterPro" id="IPR010730">
    <property type="entry name" value="HET"/>
</dbReference>
<dbReference type="Proteomes" id="UP000002668">
    <property type="component" value="Genome"/>
</dbReference>
<proteinExistence type="predicted"/>
<evidence type="ECO:0000259" key="1">
    <source>
        <dbReference type="Pfam" id="PF06985"/>
    </source>
</evidence>
<dbReference type="VEuPathDB" id="FungiDB:LEMA_P120610.1"/>
<dbReference type="InParanoid" id="E4ZSY2"/>
<feature type="domain" description="Heterokaryon incompatibility" evidence="1">
    <location>
        <begin position="66"/>
        <end position="197"/>
    </location>
</feature>
<dbReference type="EMBL" id="FP929123">
    <property type="protein sequence ID" value="CBX94570.1"/>
    <property type="molecule type" value="Genomic_DNA"/>
</dbReference>
<keyword evidence="3" id="KW-1185">Reference proteome</keyword>
<sequence>MEADPRPHEKPLQLHYPSKNLSNFRHRPLNHAGGENVRLVCLLPGDFTDQIFCELFHASLEFGIDYEAVSYTWATEDGDASLSESIACGYVGEENETKLSITVNCASALRRLRHRSEPRVLWIDIIAIDQANPEERNHQVGLMGQIYSQASQVLVYLGEEDLGFGVQGIWQDSERRLVALKKLFAKRWASRVWVIQEVALAQKLKMITGDVAIPMDAQFMTRVRGRARVSQLLVPGPLAWDPVVSAPSRDLLTMLHMSRNCLSTDPRDKVYGLLGLAGERLQNLVQVDYSQSVEEVLTIASMAIIFLRKDFEILAYATSTLGATHANGRLPTWVPNWSEYRDEEAAVQQFNGWRVGPWRSLSKEWLWKRLEDEERLDWLNVVTMPTNWYGSAKKPYLTLRAHCIGVIDDTIRESHGGPISSSRHGLPTYDYRLRLQTLIERDIPTDHWPPQFRWLIEGLSTERKLFQGRSERPIVGRLTESEKADLQSFCDHLARL</sequence>
<evidence type="ECO:0000313" key="2">
    <source>
        <dbReference type="EMBL" id="CBX94570.1"/>
    </source>
</evidence>
<dbReference type="AlphaFoldDB" id="E4ZSY2"/>
<dbReference type="PANTHER" id="PTHR24148">
    <property type="entry name" value="ANKYRIN REPEAT DOMAIN-CONTAINING PROTEIN 39 HOMOLOG-RELATED"/>
    <property type="match status" value="1"/>
</dbReference>
<dbReference type="STRING" id="985895.E4ZSY2"/>
<dbReference type="HOGENOM" id="CLU_004184_7_2_1"/>
<dbReference type="Pfam" id="PF06985">
    <property type="entry name" value="HET"/>
    <property type="match status" value="1"/>
</dbReference>
<accession>E4ZSY2</accession>
<evidence type="ECO:0000313" key="3">
    <source>
        <dbReference type="Proteomes" id="UP000002668"/>
    </source>
</evidence>
<dbReference type="OrthoDB" id="2157530at2759"/>
<dbReference type="PANTHER" id="PTHR24148:SF73">
    <property type="entry name" value="HET DOMAIN PROTEIN (AFU_ORTHOLOGUE AFUA_8G01020)"/>
    <property type="match status" value="1"/>
</dbReference>